<protein>
    <submittedName>
        <fullName evidence="1">Uncharacterized protein</fullName>
    </submittedName>
</protein>
<name>A0A9E7KTL5_9LILI</name>
<keyword evidence="2" id="KW-1185">Reference proteome</keyword>
<evidence type="ECO:0000313" key="2">
    <source>
        <dbReference type="Proteomes" id="UP001055439"/>
    </source>
</evidence>
<reference evidence="1" key="1">
    <citation type="submission" date="2022-05" db="EMBL/GenBank/DDBJ databases">
        <title>The Musa troglodytarum L. genome provides insights into the mechanism of non-climacteric behaviour and enrichment of carotenoids.</title>
        <authorList>
            <person name="Wang J."/>
        </authorList>
    </citation>
    <scope>NUCLEOTIDE SEQUENCE</scope>
    <source>
        <tissue evidence="1">Leaf</tissue>
    </source>
</reference>
<proteinExistence type="predicted"/>
<dbReference type="OrthoDB" id="10665629at2759"/>
<dbReference type="Proteomes" id="UP001055439">
    <property type="component" value="Chromosome 8"/>
</dbReference>
<accession>A0A9E7KTL5</accession>
<sequence>MPSGRDRLRWDHGGFDRGGCRVLSVGPSDVLMGSCEGFRLKNRRILRAQA</sequence>
<dbReference type="AlphaFoldDB" id="A0A9E7KTL5"/>
<gene>
    <name evidence="1" type="ORF">MUK42_06988</name>
</gene>
<organism evidence="1 2">
    <name type="scientific">Musa troglodytarum</name>
    <name type="common">fe'i banana</name>
    <dbReference type="NCBI Taxonomy" id="320322"/>
    <lineage>
        <taxon>Eukaryota</taxon>
        <taxon>Viridiplantae</taxon>
        <taxon>Streptophyta</taxon>
        <taxon>Embryophyta</taxon>
        <taxon>Tracheophyta</taxon>
        <taxon>Spermatophyta</taxon>
        <taxon>Magnoliopsida</taxon>
        <taxon>Liliopsida</taxon>
        <taxon>Zingiberales</taxon>
        <taxon>Musaceae</taxon>
        <taxon>Musa</taxon>
    </lineage>
</organism>
<evidence type="ECO:0000313" key="1">
    <source>
        <dbReference type="EMBL" id="URE28986.1"/>
    </source>
</evidence>
<dbReference type="EMBL" id="CP097510">
    <property type="protein sequence ID" value="URE28986.1"/>
    <property type="molecule type" value="Genomic_DNA"/>
</dbReference>